<dbReference type="SMART" id="SM00796">
    <property type="entry name" value="AHS1"/>
    <property type="match status" value="1"/>
</dbReference>
<keyword evidence="3" id="KW-0067">ATP-binding</keyword>
<proteinExistence type="predicted"/>
<name>A0A381SV98_9ZZZZ</name>
<gene>
    <name evidence="5" type="ORF">METZ01_LOCUS60819</name>
</gene>
<evidence type="ECO:0000259" key="4">
    <source>
        <dbReference type="SMART" id="SM00796"/>
    </source>
</evidence>
<dbReference type="GO" id="GO:0005524">
    <property type="term" value="F:ATP binding"/>
    <property type="evidence" value="ECO:0007669"/>
    <property type="project" value="UniProtKB-KW"/>
</dbReference>
<dbReference type="SUPFAM" id="SSF50891">
    <property type="entry name" value="Cyclophilin-like"/>
    <property type="match status" value="1"/>
</dbReference>
<dbReference type="InterPro" id="IPR010016">
    <property type="entry name" value="PxpB"/>
</dbReference>
<dbReference type="Gene3D" id="3.30.1360.40">
    <property type="match status" value="1"/>
</dbReference>
<evidence type="ECO:0000256" key="3">
    <source>
        <dbReference type="ARBA" id="ARBA00022840"/>
    </source>
</evidence>
<dbReference type="Gene3D" id="2.40.100.10">
    <property type="entry name" value="Cyclophilin-like"/>
    <property type="match status" value="1"/>
</dbReference>
<dbReference type="NCBIfam" id="TIGR00370">
    <property type="entry name" value="5-oxoprolinase subunit PxpB"/>
    <property type="match status" value="1"/>
</dbReference>
<keyword evidence="1" id="KW-0547">Nucleotide-binding</keyword>
<accession>A0A381SV98</accession>
<feature type="domain" description="Carboxyltransferase" evidence="4">
    <location>
        <begin position="25"/>
        <end position="226"/>
    </location>
</feature>
<protein>
    <recommendedName>
        <fullName evidence="4">Carboxyltransferase domain-containing protein</fullName>
    </recommendedName>
</protein>
<dbReference type="EMBL" id="UINC01003628">
    <property type="protein sequence ID" value="SVA07965.1"/>
    <property type="molecule type" value="Genomic_DNA"/>
</dbReference>
<sequence>MYATNHLALDGELLVTQDKQDLKSPEIRWAGDSALVMAYEQVVDVTVNTQVIRCAEAIRSEQHAGVRDVVPSYCAVTVFFDPLRTDLDALSSSLSRHGKAQMESSVTPPTPLRVPVCYGGDYGPDLHEVAGFGGCSPEEVVRRHTDTVYRVYALGFVPGFAYMGRVDQRIAMPRRDTPRTSVPFGSVGIAGVQTGVYPASTPGGWRLIGRTTLKPFDPERSDPFAFKPGDQVQFVSVTADELNASRD</sequence>
<dbReference type="GO" id="GO:0016787">
    <property type="term" value="F:hydrolase activity"/>
    <property type="evidence" value="ECO:0007669"/>
    <property type="project" value="UniProtKB-KW"/>
</dbReference>
<dbReference type="AlphaFoldDB" id="A0A381SV98"/>
<dbReference type="Pfam" id="PF02682">
    <property type="entry name" value="CT_C_D"/>
    <property type="match status" value="1"/>
</dbReference>
<dbReference type="InterPro" id="IPR003833">
    <property type="entry name" value="CT_C_D"/>
</dbReference>
<evidence type="ECO:0000313" key="5">
    <source>
        <dbReference type="EMBL" id="SVA07965.1"/>
    </source>
</evidence>
<reference evidence="5" key="1">
    <citation type="submission" date="2018-05" db="EMBL/GenBank/DDBJ databases">
        <authorList>
            <person name="Lanie J.A."/>
            <person name="Ng W.-L."/>
            <person name="Kazmierczak K.M."/>
            <person name="Andrzejewski T.M."/>
            <person name="Davidsen T.M."/>
            <person name="Wayne K.J."/>
            <person name="Tettelin H."/>
            <person name="Glass J.I."/>
            <person name="Rusch D."/>
            <person name="Podicherti R."/>
            <person name="Tsui H.-C.T."/>
            <person name="Winkler M.E."/>
        </authorList>
    </citation>
    <scope>NUCLEOTIDE SEQUENCE</scope>
</reference>
<dbReference type="PANTHER" id="PTHR34698:SF2">
    <property type="entry name" value="5-OXOPROLINASE SUBUNIT B"/>
    <property type="match status" value="1"/>
</dbReference>
<organism evidence="5">
    <name type="scientific">marine metagenome</name>
    <dbReference type="NCBI Taxonomy" id="408172"/>
    <lineage>
        <taxon>unclassified sequences</taxon>
        <taxon>metagenomes</taxon>
        <taxon>ecological metagenomes</taxon>
    </lineage>
</organism>
<dbReference type="InterPro" id="IPR029000">
    <property type="entry name" value="Cyclophilin-like_dom_sf"/>
</dbReference>
<dbReference type="SUPFAM" id="SSF160467">
    <property type="entry name" value="PH0987 N-terminal domain-like"/>
    <property type="match status" value="1"/>
</dbReference>
<keyword evidence="2" id="KW-0378">Hydrolase</keyword>
<evidence type="ECO:0000256" key="1">
    <source>
        <dbReference type="ARBA" id="ARBA00022741"/>
    </source>
</evidence>
<evidence type="ECO:0000256" key="2">
    <source>
        <dbReference type="ARBA" id="ARBA00022801"/>
    </source>
</evidence>
<dbReference type="PANTHER" id="PTHR34698">
    <property type="entry name" value="5-OXOPROLINASE SUBUNIT B"/>
    <property type="match status" value="1"/>
</dbReference>